<evidence type="ECO:0000256" key="3">
    <source>
        <dbReference type="ARBA" id="ARBA00023251"/>
    </source>
</evidence>
<dbReference type="Pfam" id="PF00903">
    <property type="entry name" value="Glyoxalase"/>
    <property type="match status" value="1"/>
</dbReference>
<dbReference type="PROSITE" id="PS51819">
    <property type="entry name" value="VOC"/>
    <property type="match status" value="1"/>
</dbReference>
<name>A0A6L6Q5S0_9BURK</name>
<dbReference type="RefSeq" id="WP_155441242.1">
    <property type="nucleotide sequence ID" value="NZ_WNLA01000018.1"/>
</dbReference>
<organism evidence="5 6">
    <name type="scientific">Pseudoduganella ginsengisoli</name>
    <dbReference type="NCBI Taxonomy" id="1462440"/>
    <lineage>
        <taxon>Bacteria</taxon>
        <taxon>Pseudomonadati</taxon>
        <taxon>Pseudomonadota</taxon>
        <taxon>Betaproteobacteria</taxon>
        <taxon>Burkholderiales</taxon>
        <taxon>Oxalobacteraceae</taxon>
        <taxon>Telluria group</taxon>
        <taxon>Pseudoduganella</taxon>
    </lineage>
</organism>
<dbReference type="CDD" id="cd08349">
    <property type="entry name" value="BLMA_like"/>
    <property type="match status" value="1"/>
</dbReference>
<dbReference type="AlphaFoldDB" id="A0A6L6Q5S0"/>
<dbReference type="InterPro" id="IPR029068">
    <property type="entry name" value="Glyas_Bleomycin-R_OHBP_Dase"/>
</dbReference>
<accession>A0A6L6Q5S0</accession>
<dbReference type="Proteomes" id="UP000484015">
    <property type="component" value="Unassembled WGS sequence"/>
</dbReference>
<dbReference type="InterPro" id="IPR000335">
    <property type="entry name" value="Bleomycin-R"/>
</dbReference>
<evidence type="ECO:0000256" key="1">
    <source>
        <dbReference type="ARBA" id="ARBA00011051"/>
    </source>
</evidence>
<dbReference type="InterPro" id="IPR004360">
    <property type="entry name" value="Glyas_Fos-R_dOase_dom"/>
</dbReference>
<dbReference type="OrthoDB" id="9803104at2"/>
<evidence type="ECO:0000259" key="4">
    <source>
        <dbReference type="PROSITE" id="PS51819"/>
    </source>
</evidence>
<keyword evidence="6" id="KW-1185">Reference proteome</keyword>
<evidence type="ECO:0000313" key="6">
    <source>
        <dbReference type="Proteomes" id="UP000484015"/>
    </source>
</evidence>
<evidence type="ECO:0000256" key="2">
    <source>
        <dbReference type="ARBA" id="ARBA00021572"/>
    </source>
</evidence>
<proteinExistence type="inferred from homology"/>
<feature type="domain" description="VOC" evidence="4">
    <location>
        <begin position="3"/>
        <end position="119"/>
    </location>
</feature>
<dbReference type="SUPFAM" id="SSF54593">
    <property type="entry name" value="Glyoxalase/Bleomycin resistance protein/Dihydroxybiphenyl dioxygenase"/>
    <property type="match status" value="1"/>
</dbReference>
<dbReference type="InterPro" id="IPR037523">
    <property type="entry name" value="VOC_core"/>
</dbReference>
<dbReference type="EMBL" id="WNLA01000018">
    <property type="protein sequence ID" value="MTW04895.1"/>
    <property type="molecule type" value="Genomic_DNA"/>
</dbReference>
<evidence type="ECO:0000313" key="5">
    <source>
        <dbReference type="EMBL" id="MTW04895.1"/>
    </source>
</evidence>
<gene>
    <name evidence="5" type="ORF">GM668_22725</name>
</gene>
<dbReference type="GO" id="GO:0046677">
    <property type="term" value="P:response to antibiotic"/>
    <property type="evidence" value="ECO:0007669"/>
    <property type="project" value="UniProtKB-KW"/>
</dbReference>
<reference evidence="5 6" key="1">
    <citation type="submission" date="2019-11" db="EMBL/GenBank/DDBJ databases">
        <title>Type strains purchased from KCTC, JCM and DSMZ.</title>
        <authorList>
            <person name="Lu H."/>
        </authorList>
    </citation>
    <scope>NUCLEOTIDE SEQUENCE [LARGE SCALE GENOMIC DNA]</scope>
    <source>
        <strain evidence="5 6">KCTC 42409</strain>
    </source>
</reference>
<keyword evidence="3" id="KW-0046">Antibiotic resistance</keyword>
<comment type="caution">
    <text evidence="5">The sequence shown here is derived from an EMBL/GenBank/DDBJ whole genome shotgun (WGS) entry which is preliminary data.</text>
</comment>
<dbReference type="Gene3D" id="3.10.180.10">
    <property type="entry name" value="2,3-Dihydroxybiphenyl 1,2-Dioxygenase, domain 1"/>
    <property type="match status" value="1"/>
</dbReference>
<comment type="similarity">
    <text evidence="1">Belongs to the bleomycin resistance protein family.</text>
</comment>
<sequence>MEPADIAIPILPSRSLENTLSFYRRLGFDGCTAGPGYAIVTRGSLEIHFFLHTEIQPVASFAGCYLRVADVDTLYFAFSEAKLPPHGIPRMDRVEDKPWGMREFAVIDDDGNLLRIGQLLKPDAA</sequence>
<protein>
    <recommendedName>
        <fullName evidence="2">Bleomycin resistance protein</fullName>
    </recommendedName>
</protein>